<feature type="compositionally biased region" description="Pro residues" evidence="1">
    <location>
        <begin position="127"/>
        <end position="146"/>
    </location>
</feature>
<accession>A0AAP0JIC6</accession>
<sequence length="436" mass="46433">MIVSLMEWFPACNRGHDLESLEYLIRMICVLSRAPLISLIHDGLSTAGIAASYLLLLIGLDILVFDRVQIRSRARARRPYLAIYYEDIEAAPIHLLLTHSTRYSRASPSVRSSSAAPSAAPSSTHYHPPPSSSTATPPSPSSPSAPPTTATTTTATTTTTTTTPTTSSPSTSSSSAGSPSPSTSSPSPSTPPRHLLPLGLLFLWAHTPTPNPNPNSTTSSSLSLVVANPITRWYRVLPPLGSAWSRHGTVLAGAEGEVIVLTEIAALVYWGEGGGRVEEVLDELAVEAEESGGGGGGGWWRCATWGRRGGASGRCTGASGRGCWEGEGGGRWGVLMVGGLKSSFSINAACSTIAILRLDLGTLEWDEVGRMPEEMFRWFQESSKFKVFGGGERVCFSARRVKRLAIWDCSGGGEGGLEVDRRRAGERRWIVQGILV</sequence>
<feature type="compositionally biased region" description="Low complexity" evidence="1">
    <location>
        <begin position="147"/>
        <end position="187"/>
    </location>
</feature>
<organism evidence="2 3">
    <name type="scientific">Stephania yunnanensis</name>
    <dbReference type="NCBI Taxonomy" id="152371"/>
    <lineage>
        <taxon>Eukaryota</taxon>
        <taxon>Viridiplantae</taxon>
        <taxon>Streptophyta</taxon>
        <taxon>Embryophyta</taxon>
        <taxon>Tracheophyta</taxon>
        <taxon>Spermatophyta</taxon>
        <taxon>Magnoliopsida</taxon>
        <taxon>Ranunculales</taxon>
        <taxon>Menispermaceae</taxon>
        <taxon>Menispermoideae</taxon>
        <taxon>Cissampelideae</taxon>
        <taxon>Stephania</taxon>
    </lineage>
</organism>
<dbReference type="Proteomes" id="UP001420932">
    <property type="component" value="Unassembled WGS sequence"/>
</dbReference>
<dbReference type="PANTHER" id="PTHR47719">
    <property type="entry name" value="SKP1-INTERACTING PARTNER 15"/>
    <property type="match status" value="1"/>
</dbReference>
<comment type="caution">
    <text evidence="2">The sequence shown here is derived from an EMBL/GenBank/DDBJ whole genome shotgun (WGS) entry which is preliminary data.</text>
</comment>
<dbReference type="AlphaFoldDB" id="A0AAP0JIC6"/>
<protein>
    <submittedName>
        <fullName evidence="2">Uncharacterized protein</fullName>
    </submittedName>
</protein>
<proteinExistence type="predicted"/>
<keyword evidence="3" id="KW-1185">Reference proteome</keyword>
<evidence type="ECO:0000256" key="1">
    <source>
        <dbReference type="SAM" id="MobiDB-lite"/>
    </source>
</evidence>
<evidence type="ECO:0000313" key="3">
    <source>
        <dbReference type="Proteomes" id="UP001420932"/>
    </source>
</evidence>
<feature type="compositionally biased region" description="Low complexity" evidence="1">
    <location>
        <begin position="108"/>
        <end position="126"/>
    </location>
</feature>
<dbReference type="EMBL" id="JBBNAF010000006">
    <property type="protein sequence ID" value="KAK9134489.1"/>
    <property type="molecule type" value="Genomic_DNA"/>
</dbReference>
<dbReference type="PANTHER" id="PTHR47719:SF2">
    <property type="entry name" value="SKP1-INTERACTING PARTNER 15"/>
    <property type="match status" value="1"/>
</dbReference>
<evidence type="ECO:0000313" key="2">
    <source>
        <dbReference type="EMBL" id="KAK9134489.1"/>
    </source>
</evidence>
<reference evidence="2 3" key="1">
    <citation type="submission" date="2024-01" db="EMBL/GenBank/DDBJ databases">
        <title>Genome assemblies of Stephania.</title>
        <authorList>
            <person name="Yang L."/>
        </authorList>
    </citation>
    <scope>NUCLEOTIDE SEQUENCE [LARGE SCALE GENOMIC DNA]</scope>
    <source>
        <strain evidence="2">YNDBR</strain>
        <tissue evidence="2">Leaf</tissue>
    </source>
</reference>
<gene>
    <name evidence="2" type="ORF">Syun_013819</name>
</gene>
<name>A0AAP0JIC6_9MAGN</name>
<feature type="region of interest" description="Disordered" evidence="1">
    <location>
        <begin position="108"/>
        <end position="192"/>
    </location>
</feature>